<dbReference type="AlphaFoldDB" id="D8TAR1"/>
<name>D8TAR1_SELML</name>
<dbReference type="Proteomes" id="UP000001514">
    <property type="component" value="Unassembled WGS sequence"/>
</dbReference>
<dbReference type="SUPFAM" id="SSF52540">
    <property type="entry name" value="P-loop containing nucleoside triphosphate hydrolases"/>
    <property type="match status" value="1"/>
</dbReference>
<dbReference type="Gene3D" id="3.40.50.300">
    <property type="entry name" value="P-loop containing nucleotide triphosphate hydrolases"/>
    <property type="match status" value="1"/>
</dbReference>
<protein>
    <recommendedName>
        <fullName evidence="1">ATPase domain-containing protein</fullName>
    </recommendedName>
</protein>
<organism evidence="3">
    <name type="scientific">Selaginella moellendorffii</name>
    <name type="common">Spikemoss</name>
    <dbReference type="NCBI Taxonomy" id="88036"/>
    <lineage>
        <taxon>Eukaryota</taxon>
        <taxon>Viridiplantae</taxon>
        <taxon>Streptophyta</taxon>
        <taxon>Embryophyta</taxon>
        <taxon>Tracheophyta</taxon>
        <taxon>Lycopodiopsida</taxon>
        <taxon>Selaginellales</taxon>
        <taxon>Selaginellaceae</taxon>
        <taxon>Selaginella</taxon>
    </lineage>
</organism>
<keyword evidence="3" id="KW-1185">Reference proteome</keyword>
<evidence type="ECO:0000313" key="3">
    <source>
        <dbReference type="Proteomes" id="UP000001514"/>
    </source>
</evidence>
<dbReference type="PANTHER" id="PTHR37096">
    <property type="entry name" value="YALI0E33429P"/>
    <property type="match status" value="1"/>
</dbReference>
<evidence type="ECO:0000259" key="1">
    <source>
        <dbReference type="Pfam" id="PF01637"/>
    </source>
</evidence>
<dbReference type="KEGG" id="smo:SELMODRAFT_430855"/>
<evidence type="ECO:0000313" key="2">
    <source>
        <dbReference type="EMBL" id="EFJ06275.1"/>
    </source>
</evidence>
<reference evidence="2 3" key="1">
    <citation type="journal article" date="2011" name="Science">
        <title>The Selaginella genome identifies genetic changes associated with the evolution of vascular plants.</title>
        <authorList>
            <person name="Banks J.A."/>
            <person name="Nishiyama T."/>
            <person name="Hasebe M."/>
            <person name="Bowman J.L."/>
            <person name="Gribskov M."/>
            <person name="dePamphilis C."/>
            <person name="Albert V.A."/>
            <person name="Aono N."/>
            <person name="Aoyama T."/>
            <person name="Ambrose B.A."/>
            <person name="Ashton N.W."/>
            <person name="Axtell M.J."/>
            <person name="Barker E."/>
            <person name="Barker M.S."/>
            <person name="Bennetzen J.L."/>
            <person name="Bonawitz N.D."/>
            <person name="Chapple C."/>
            <person name="Cheng C."/>
            <person name="Correa L.G."/>
            <person name="Dacre M."/>
            <person name="DeBarry J."/>
            <person name="Dreyer I."/>
            <person name="Elias M."/>
            <person name="Engstrom E.M."/>
            <person name="Estelle M."/>
            <person name="Feng L."/>
            <person name="Finet C."/>
            <person name="Floyd S.K."/>
            <person name="Frommer W.B."/>
            <person name="Fujita T."/>
            <person name="Gramzow L."/>
            <person name="Gutensohn M."/>
            <person name="Harholt J."/>
            <person name="Hattori M."/>
            <person name="Heyl A."/>
            <person name="Hirai T."/>
            <person name="Hiwatashi Y."/>
            <person name="Ishikawa M."/>
            <person name="Iwata M."/>
            <person name="Karol K.G."/>
            <person name="Koehler B."/>
            <person name="Kolukisaoglu U."/>
            <person name="Kubo M."/>
            <person name="Kurata T."/>
            <person name="Lalonde S."/>
            <person name="Li K."/>
            <person name="Li Y."/>
            <person name="Litt A."/>
            <person name="Lyons E."/>
            <person name="Manning G."/>
            <person name="Maruyama T."/>
            <person name="Michael T.P."/>
            <person name="Mikami K."/>
            <person name="Miyazaki S."/>
            <person name="Morinaga S."/>
            <person name="Murata T."/>
            <person name="Mueller-Roeber B."/>
            <person name="Nelson D.R."/>
            <person name="Obara M."/>
            <person name="Oguri Y."/>
            <person name="Olmstead R.G."/>
            <person name="Onodera N."/>
            <person name="Petersen B.L."/>
            <person name="Pils B."/>
            <person name="Prigge M."/>
            <person name="Rensing S.A."/>
            <person name="Riano-Pachon D.M."/>
            <person name="Roberts A.W."/>
            <person name="Sato Y."/>
            <person name="Scheller H.V."/>
            <person name="Schulz B."/>
            <person name="Schulz C."/>
            <person name="Shakirov E.V."/>
            <person name="Shibagaki N."/>
            <person name="Shinohara N."/>
            <person name="Shippen D.E."/>
            <person name="Soerensen I."/>
            <person name="Sotooka R."/>
            <person name="Sugimoto N."/>
            <person name="Sugita M."/>
            <person name="Sumikawa N."/>
            <person name="Tanurdzic M."/>
            <person name="Theissen G."/>
            <person name="Ulvskov P."/>
            <person name="Wakazuki S."/>
            <person name="Weng J.K."/>
            <person name="Willats W.W."/>
            <person name="Wipf D."/>
            <person name="Wolf P.G."/>
            <person name="Yang L."/>
            <person name="Zimmer A.D."/>
            <person name="Zhu Q."/>
            <person name="Mitros T."/>
            <person name="Hellsten U."/>
            <person name="Loque D."/>
            <person name="Otillar R."/>
            <person name="Salamov A."/>
            <person name="Schmutz J."/>
            <person name="Shapiro H."/>
            <person name="Lindquist E."/>
            <person name="Lucas S."/>
            <person name="Rokhsar D."/>
            <person name="Grigoriev I.V."/>
        </authorList>
    </citation>
    <scope>NUCLEOTIDE SEQUENCE [LARGE SCALE GENOMIC DNA]</scope>
</reference>
<proteinExistence type="predicted"/>
<dbReference type="InterPro" id="IPR027417">
    <property type="entry name" value="P-loop_NTPase"/>
</dbReference>
<dbReference type="PANTHER" id="PTHR37096:SF1">
    <property type="entry name" value="AAA+ ATPASE DOMAIN-CONTAINING PROTEIN"/>
    <property type="match status" value="1"/>
</dbReference>
<dbReference type="Pfam" id="PF01637">
    <property type="entry name" value="ATPase_2"/>
    <property type="match status" value="1"/>
</dbReference>
<dbReference type="InterPro" id="IPR051667">
    <property type="entry name" value="Archaeal_ATPase_domain"/>
</dbReference>
<dbReference type="HOGENOM" id="CLU_042731_0_0_1"/>
<dbReference type="EMBL" id="GL377704">
    <property type="protein sequence ID" value="EFJ06275.1"/>
    <property type="molecule type" value="Genomic_DNA"/>
</dbReference>
<dbReference type="GO" id="GO:0005524">
    <property type="term" value="F:ATP binding"/>
    <property type="evidence" value="ECO:0007669"/>
    <property type="project" value="InterPro"/>
</dbReference>
<dbReference type="InParanoid" id="D8TAR1"/>
<gene>
    <name evidence="2" type="ORF">SELMODRAFT_430855</name>
</gene>
<dbReference type="Gramene" id="EFJ06275">
    <property type="protein sequence ID" value="EFJ06275"/>
    <property type="gene ID" value="SELMODRAFT_430855"/>
</dbReference>
<dbReference type="InterPro" id="IPR011579">
    <property type="entry name" value="ATPase_dom"/>
</dbReference>
<accession>D8TAR1</accession>
<feature type="domain" description="ATPase" evidence="1">
    <location>
        <begin position="17"/>
        <end position="298"/>
    </location>
</feature>
<sequence>MARRNLWRASRLSSQVFFNRSEELKGLRDMVSARDGSMVLVTGPPDSGKSALLAEFMFRERQDNHTFHIDMRSGTFNTAASFGRELKAQVLYNFVPAARKFLEKLMNSTEGKASMESGKAEDEADEADEEEAGAGFIKQLFKDLIEAMDAIEKVEGTDMQELLKALESLFAGWTSLARLVSRGQGGYPTLIIDEANRLHEWSLSESEEENLMTLQAWLIMVTKQMGITNVILCSSEDFFKFWVEAHFGKDRYMVGVVGDLTEEESFKFFKGLLKDRDVPPGMWKEIYDYFGGRINSLKHIARQLSWCRNDEAEMQAAWEKARRFMQAKSWAEIAEGMQPENLPQKWTRPVLGIPFAEDRLKGVSPLWTPDEFKLLLKRLTDAEGGVCSVNDLRQVIRKEALFSLIQHNFLHYREESLFGGRDLDWFKGRFPVVMPVSRPKFHAMKQNLRPEKNVNGKCLYICLTNSQNRSRCQSEKWPMDWG</sequence>